<proteinExistence type="predicted"/>
<protein>
    <recommendedName>
        <fullName evidence="2">DUF1023 domain-containing protein</fullName>
    </recommendedName>
</protein>
<dbReference type="RefSeq" id="WP_006348628.1">
    <property type="nucleotide sequence ID" value="NZ_CP029159.1"/>
</dbReference>
<dbReference type="Pfam" id="PF06259">
    <property type="entry name" value="Abhydrolase_8"/>
    <property type="match status" value="1"/>
</dbReference>
<feature type="domain" description="DUF1023" evidence="2">
    <location>
        <begin position="342"/>
        <end position="511"/>
    </location>
</feature>
<evidence type="ECO:0000259" key="2">
    <source>
        <dbReference type="Pfam" id="PF06259"/>
    </source>
</evidence>
<feature type="region of interest" description="Disordered" evidence="1">
    <location>
        <begin position="123"/>
        <end position="168"/>
    </location>
</feature>
<dbReference type="Proteomes" id="UP000005940">
    <property type="component" value="Chromosome"/>
</dbReference>
<gene>
    <name evidence="3" type="ORF">STSU_020665</name>
</gene>
<dbReference type="InterPro" id="IPR010427">
    <property type="entry name" value="DUF1023"/>
</dbReference>
<organism evidence="3 4">
    <name type="scientific">Streptomyces tsukubensis (strain DSM 42081 / NBRC 108919 / NRRL 18488 / 9993)</name>
    <dbReference type="NCBI Taxonomy" id="1114943"/>
    <lineage>
        <taxon>Bacteria</taxon>
        <taxon>Bacillati</taxon>
        <taxon>Actinomycetota</taxon>
        <taxon>Actinomycetes</taxon>
        <taxon>Kitasatosporales</taxon>
        <taxon>Streptomycetaceae</taxon>
        <taxon>Streptomyces</taxon>
    </lineage>
</organism>
<dbReference type="ESTHER" id="9actn-i2n0d0">
    <property type="family name" value="Duf_1023"/>
</dbReference>
<sequence length="605" mass="64405">MTADFLTWQELRDVKRAEFEEAADAWHRMSTRSAADRETARRAMSAQLIETQESEAAQGAVRRLGRLIRNYDYLSTECGLIRTALNGLSADLAEPQRQLRQALDEAASLAYTVESDGSVTYPSASVGSAGAEQCVSGGTVQGSSRGPLEPPGSGEYGKPPRVDLHDPQGDRFRGDLHVNPHAKKARDIADRIARAVRSAAEVDARYTKTLNGLKAAQGLDVTEATLGDMHQDAAAVRTATARYLVAAMPKDASPAEYKTWWEGLDEDQRREYLDIAPDLIGMLDGIPAAVRDEANRNHLPSLIAELERTGDDPAMLEGLRKIEERLLEPHKVPMFLLGISGEGNGRAIISFGNPDTARNVSAYVPGLGTKLDAEFGGGTVKRALDTAVGAQRYDKSTASIVWLGYDAPQSIDVMSTADAEKGAPAYNRFMAGLAATNEHDDPHVTAIGHSYGSLTVGTAARQSGGIPGVDDIVLVGSPGVGVDKAADLGVPPQRVYVGAADNDIVTKLPTVPEAVVGAVGAGLRMAVPGVLSDPGGDDIYFGKDPASQAFGARRFAVDDGPHPVFDGEPIAAHSQYFTPETDRVSADNIARVVSGEYGITTERHR</sequence>
<evidence type="ECO:0000313" key="3">
    <source>
        <dbReference type="EMBL" id="QKM69219.1"/>
    </source>
</evidence>
<dbReference type="EMBL" id="CP029159">
    <property type="protein sequence ID" value="QKM69219.1"/>
    <property type="molecule type" value="Genomic_DNA"/>
</dbReference>
<reference evidence="3 4" key="1">
    <citation type="journal article" date="2012" name="J. Bacteriol.">
        <title>Draft genome of Streptomyces tsukubaensis NRRL 18488, the producer of the clinically important immunosuppressant tacrolimus (FK506).</title>
        <authorList>
            <person name="Barreiro C."/>
            <person name="Prieto C."/>
            <person name="Sola-Landa A."/>
            <person name="Solera E."/>
            <person name="Martinez-Castro M."/>
            <person name="Perez-Redondo R."/>
            <person name="Garcia-Estrada C."/>
            <person name="Aparicio J.F."/>
            <person name="Fernandez-Martinez L.T."/>
            <person name="Santos-Aberturas J."/>
            <person name="Salehi-Najafabadi Z."/>
            <person name="Rodriguez-Garcia A."/>
            <person name="Tauch A."/>
            <person name="Martin J.F."/>
        </authorList>
    </citation>
    <scope>NUCLEOTIDE SEQUENCE [LARGE SCALE GENOMIC DNA]</scope>
    <source>
        <strain evidence="4">DSM 42081 / NBRC 108919 / NRRL 18488 / 9993</strain>
    </source>
</reference>
<keyword evidence="4" id="KW-1185">Reference proteome</keyword>
<evidence type="ECO:0000313" key="4">
    <source>
        <dbReference type="Proteomes" id="UP000005940"/>
    </source>
</evidence>
<name>I2N0D0_STRT9</name>
<feature type="compositionally biased region" description="Basic and acidic residues" evidence="1">
    <location>
        <begin position="158"/>
        <end position="168"/>
    </location>
</feature>
<accession>I2N0D0</accession>
<dbReference type="AlphaFoldDB" id="I2N0D0"/>
<dbReference type="Gene3D" id="3.40.50.1820">
    <property type="entry name" value="alpha/beta hydrolase"/>
    <property type="match status" value="1"/>
</dbReference>
<dbReference type="SUPFAM" id="SSF53474">
    <property type="entry name" value="alpha/beta-Hydrolases"/>
    <property type="match status" value="1"/>
</dbReference>
<dbReference type="InterPro" id="IPR029058">
    <property type="entry name" value="AB_hydrolase_fold"/>
</dbReference>
<evidence type="ECO:0000256" key="1">
    <source>
        <dbReference type="SAM" id="MobiDB-lite"/>
    </source>
</evidence>